<dbReference type="AlphaFoldDB" id="A0A1E7EWL0"/>
<proteinExistence type="predicted"/>
<dbReference type="Proteomes" id="UP000095751">
    <property type="component" value="Unassembled WGS sequence"/>
</dbReference>
<sequence>MVPKGILFSSYLPVQNVPSLSNNSKEAAVPETSNSVSTSTSISTPSTTSAAIAVQSDFAPFVGGVLTDRLIDEIGVLQSRLTESRLESEHKRLRVQITGVDGTPIYCDGSLKNAGRNRDDQILLDFDYGSSDGFPLSSLNIEIRLGGVKVQQFNIDDLYISFAGLYDEENRMEYIHFNHDITPPPNGSGPVAQVHGRIGPLPLGWGLRNTGDEDGMVLTDFLELVSDENNDLTPQTLVIIGLVFDEKAISGIMSLVNIRDMT</sequence>
<gene>
    <name evidence="2" type="ORF">FRACYDRAFT_271141</name>
</gene>
<dbReference type="EMBL" id="KV784372">
    <property type="protein sequence ID" value="OEU10418.1"/>
    <property type="molecule type" value="Genomic_DNA"/>
</dbReference>
<keyword evidence="3" id="KW-1185">Reference proteome</keyword>
<evidence type="ECO:0000256" key="1">
    <source>
        <dbReference type="SAM" id="MobiDB-lite"/>
    </source>
</evidence>
<dbReference type="InParanoid" id="A0A1E7EWL0"/>
<organism evidence="2 3">
    <name type="scientific">Fragilariopsis cylindrus CCMP1102</name>
    <dbReference type="NCBI Taxonomy" id="635003"/>
    <lineage>
        <taxon>Eukaryota</taxon>
        <taxon>Sar</taxon>
        <taxon>Stramenopiles</taxon>
        <taxon>Ochrophyta</taxon>
        <taxon>Bacillariophyta</taxon>
        <taxon>Bacillariophyceae</taxon>
        <taxon>Bacillariophycidae</taxon>
        <taxon>Bacillariales</taxon>
        <taxon>Bacillariaceae</taxon>
        <taxon>Fragilariopsis</taxon>
    </lineage>
</organism>
<dbReference type="KEGG" id="fcy:FRACYDRAFT_271141"/>
<evidence type="ECO:0000313" key="2">
    <source>
        <dbReference type="EMBL" id="OEU10418.1"/>
    </source>
</evidence>
<evidence type="ECO:0000313" key="3">
    <source>
        <dbReference type="Proteomes" id="UP000095751"/>
    </source>
</evidence>
<name>A0A1E7EWL0_9STRA</name>
<feature type="region of interest" description="Disordered" evidence="1">
    <location>
        <begin position="21"/>
        <end position="42"/>
    </location>
</feature>
<feature type="compositionally biased region" description="Low complexity" evidence="1">
    <location>
        <begin position="32"/>
        <end position="42"/>
    </location>
</feature>
<accession>A0A1E7EWL0</accession>
<protein>
    <submittedName>
        <fullName evidence="2">Uncharacterized protein</fullName>
    </submittedName>
</protein>
<reference evidence="2 3" key="1">
    <citation type="submission" date="2016-09" db="EMBL/GenBank/DDBJ databases">
        <title>Extensive genetic diversity and differential bi-allelic expression allows diatom success in the polar Southern Ocean.</title>
        <authorList>
            <consortium name="DOE Joint Genome Institute"/>
            <person name="Mock T."/>
            <person name="Otillar R.P."/>
            <person name="Strauss J."/>
            <person name="Dupont C."/>
            <person name="Frickenhaus S."/>
            <person name="Maumus F."/>
            <person name="Mcmullan M."/>
            <person name="Sanges R."/>
            <person name="Schmutz J."/>
            <person name="Toseland A."/>
            <person name="Valas R."/>
            <person name="Veluchamy A."/>
            <person name="Ward B.J."/>
            <person name="Allen A."/>
            <person name="Barry K."/>
            <person name="Falciatore A."/>
            <person name="Ferrante M."/>
            <person name="Fortunato A.E."/>
            <person name="Gloeckner G."/>
            <person name="Gruber A."/>
            <person name="Hipkin R."/>
            <person name="Janech M."/>
            <person name="Kroth P."/>
            <person name="Leese F."/>
            <person name="Lindquist E."/>
            <person name="Lyon B.R."/>
            <person name="Martin J."/>
            <person name="Mayer C."/>
            <person name="Parker M."/>
            <person name="Quesneville H."/>
            <person name="Raymond J."/>
            <person name="Uhlig C."/>
            <person name="Valentin K.U."/>
            <person name="Worden A.Z."/>
            <person name="Armbrust E.V."/>
            <person name="Bowler C."/>
            <person name="Green B."/>
            <person name="Moulton V."/>
            <person name="Van Oosterhout C."/>
            <person name="Grigoriev I."/>
        </authorList>
    </citation>
    <scope>NUCLEOTIDE SEQUENCE [LARGE SCALE GENOMIC DNA]</scope>
    <source>
        <strain evidence="2 3">CCMP1102</strain>
    </source>
</reference>